<dbReference type="GO" id="GO:0006406">
    <property type="term" value="P:mRNA export from nucleus"/>
    <property type="evidence" value="ECO:0007669"/>
    <property type="project" value="TreeGrafter"/>
</dbReference>
<keyword evidence="4" id="KW-0653">Protein transport</keyword>
<evidence type="ECO:0000256" key="8">
    <source>
        <dbReference type="SAM" id="Coils"/>
    </source>
</evidence>
<dbReference type="InterPro" id="IPR036322">
    <property type="entry name" value="WD40_repeat_dom_sf"/>
</dbReference>
<dbReference type="PANTHER" id="PTHR13257">
    <property type="entry name" value="NUCLEOPORIN NUP84-RELATED"/>
    <property type="match status" value="1"/>
</dbReference>
<evidence type="ECO:0000256" key="1">
    <source>
        <dbReference type="ARBA" id="ARBA00004567"/>
    </source>
</evidence>
<dbReference type="InterPro" id="IPR037700">
    <property type="entry name" value="NUP88/NUP82"/>
</dbReference>
<keyword evidence="3" id="KW-0509">mRNA transport</keyword>
<evidence type="ECO:0000256" key="5">
    <source>
        <dbReference type="ARBA" id="ARBA00023010"/>
    </source>
</evidence>
<dbReference type="GO" id="GO:0000055">
    <property type="term" value="P:ribosomal large subunit export from nucleus"/>
    <property type="evidence" value="ECO:0007669"/>
    <property type="project" value="InterPro"/>
</dbReference>
<name>A0AAN7BXU8_9PEZI</name>
<evidence type="ECO:0000313" key="9">
    <source>
        <dbReference type="EMBL" id="KAK4231565.1"/>
    </source>
</evidence>
<evidence type="ECO:0008006" key="11">
    <source>
        <dbReference type="Google" id="ProtNLM"/>
    </source>
</evidence>
<evidence type="ECO:0000256" key="2">
    <source>
        <dbReference type="ARBA" id="ARBA00022448"/>
    </source>
</evidence>
<dbReference type="SUPFAM" id="SSF50978">
    <property type="entry name" value="WD40 repeat-like"/>
    <property type="match status" value="1"/>
</dbReference>
<evidence type="ECO:0000256" key="7">
    <source>
        <dbReference type="ARBA" id="ARBA00023242"/>
    </source>
</evidence>
<gene>
    <name evidence="9" type="ORF">QBC38DRAFT_466073</name>
</gene>
<dbReference type="AlphaFoldDB" id="A0AAN7BXU8"/>
<evidence type="ECO:0000256" key="6">
    <source>
        <dbReference type="ARBA" id="ARBA00023132"/>
    </source>
</evidence>
<feature type="coiled-coil region" evidence="8">
    <location>
        <begin position="593"/>
        <end position="620"/>
    </location>
</feature>
<keyword evidence="6" id="KW-0906">Nuclear pore complex</keyword>
<dbReference type="PANTHER" id="PTHR13257:SF0">
    <property type="entry name" value="NUCLEAR PORE COMPLEX PROTEIN NUP88"/>
    <property type="match status" value="1"/>
</dbReference>
<keyword evidence="8" id="KW-0175">Coiled coil</keyword>
<dbReference type="GO" id="GO:0005643">
    <property type="term" value="C:nuclear pore"/>
    <property type="evidence" value="ECO:0007669"/>
    <property type="project" value="UniProtKB-SubCell"/>
</dbReference>
<comment type="caution">
    <text evidence="9">The sequence shown here is derived from an EMBL/GenBank/DDBJ whole genome shotgun (WGS) entry which is preliminary data.</text>
</comment>
<organism evidence="9 10">
    <name type="scientific">Podospora fimiseda</name>
    <dbReference type="NCBI Taxonomy" id="252190"/>
    <lineage>
        <taxon>Eukaryota</taxon>
        <taxon>Fungi</taxon>
        <taxon>Dikarya</taxon>
        <taxon>Ascomycota</taxon>
        <taxon>Pezizomycotina</taxon>
        <taxon>Sordariomycetes</taxon>
        <taxon>Sordariomycetidae</taxon>
        <taxon>Sordariales</taxon>
        <taxon>Podosporaceae</taxon>
        <taxon>Podospora</taxon>
    </lineage>
</organism>
<protein>
    <recommendedName>
        <fullName evidence="11">Nucleoporin</fullName>
    </recommendedName>
</protein>
<evidence type="ECO:0000256" key="3">
    <source>
        <dbReference type="ARBA" id="ARBA00022816"/>
    </source>
</evidence>
<reference evidence="9" key="1">
    <citation type="journal article" date="2023" name="Mol. Phylogenet. Evol.">
        <title>Genome-scale phylogeny and comparative genomics of the fungal order Sordariales.</title>
        <authorList>
            <person name="Hensen N."/>
            <person name="Bonometti L."/>
            <person name="Westerberg I."/>
            <person name="Brannstrom I.O."/>
            <person name="Guillou S."/>
            <person name="Cros-Aarteil S."/>
            <person name="Calhoun S."/>
            <person name="Haridas S."/>
            <person name="Kuo A."/>
            <person name="Mondo S."/>
            <person name="Pangilinan J."/>
            <person name="Riley R."/>
            <person name="LaButti K."/>
            <person name="Andreopoulos B."/>
            <person name="Lipzen A."/>
            <person name="Chen C."/>
            <person name="Yan M."/>
            <person name="Daum C."/>
            <person name="Ng V."/>
            <person name="Clum A."/>
            <person name="Steindorff A."/>
            <person name="Ohm R.A."/>
            <person name="Martin F."/>
            <person name="Silar P."/>
            <person name="Natvig D.O."/>
            <person name="Lalanne C."/>
            <person name="Gautier V."/>
            <person name="Ament-Velasquez S.L."/>
            <person name="Kruys A."/>
            <person name="Hutchinson M.I."/>
            <person name="Powell A.J."/>
            <person name="Barry K."/>
            <person name="Miller A.N."/>
            <person name="Grigoriev I.V."/>
            <person name="Debuchy R."/>
            <person name="Gladieux P."/>
            <person name="Hiltunen Thoren M."/>
            <person name="Johannesson H."/>
        </authorList>
    </citation>
    <scope>NUCLEOTIDE SEQUENCE</scope>
    <source>
        <strain evidence="9">CBS 990.96</strain>
    </source>
</reference>
<dbReference type="GO" id="GO:0000056">
    <property type="term" value="P:ribosomal small subunit export from nucleus"/>
    <property type="evidence" value="ECO:0007669"/>
    <property type="project" value="InterPro"/>
</dbReference>
<keyword evidence="10" id="KW-1185">Reference proteome</keyword>
<comment type="subcellular location">
    <subcellularLocation>
        <location evidence="1">Nucleus</location>
        <location evidence="1">Nuclear pore complex</location>
    </subcellularLocation>
</comment>
<evidence type="ECO:0000256" key="4">
    <source>
        <dbReference type="ARBA" id="ARBA00022927"/>
    </source>
</evidence>
<dbReference type="GO" id="GO:0017056">
    <property type="term" value="F:structural constituent of nuclear pore"/>
    <property type="evidence" value="ECO:0007669"/>
    <property type="project" value="InterPro"/>
</dbReference>
<evidence type="ECO:0000313" key="10">
    <source>
        <dbReference type="Proteomes" id="UP001301958"/>
    </source>
</evidence>
<proteinExistence type="predicted"/>
<keyword evidence="7" id="KW-0539">Nucleus</keyword>
<sequence length="787" mass="87319">MLWCESLVLKLSQQIIKTPVAEDIRQLVMSPNQDFLAILTTHTVHICILPDSSHLSSLESAPPKPKFFTIGSTTHVTSRSAVVSALWHPLGVNGTALVTVTEDAVVRIWELSTADRWSFDKASLAIDLKRLADGTCLDQDFGVSVSATNKGFSPDSFDMEVAAACFPARHSGNWSPMTLWVAMTGGDLYALCPLLPKKWSPPPTLIPSLSVSIVNRSGSTEDDPDASPEERLLAQQQLQWMAELDKQEPKIVEDTYEDAVLEVYTRPEHPGKVPRLQGPFEFEVNPEDEQDDEVELKDIFVIGQGVNTAELMLGEDDDLDDEEDAGLSLSVICLLSTSGQVKVCLDAEGVEAKWLPPRPLSSKFKPLGPMSEPPSLLVFQTFDTVKPAELTSDSWPMFSQDPASRYSFYVTHPAGITHVNLEPWVSRLENELGEESEAGAEFRIDLLVKGGQGAERERVFTQPRGQNVLAAATVIRDRDIGHLLLSSTYSQPIPIFFEAPELELATTVREASVIPELADEPAPEPAWDPRPLFRPSDYLNLKNAIPQWHELLRSGKRRALLQQEVRLSPVTLEVFTEGHKVVSAQVFQLNHAVAELFRKCEALQDELKDQLVKASEAKKKIDKITGEDSGDDEPVSVDMLIRSRLAAARAKQEELVHKMEIVRKKMGRVTTRELSDKEKAWAEEVRVLETSIMGEEIDDGSPISKAKQPWKRFEEIQALRDSLLAQAEHLRKAAGEAADDVPATPAPNVKIPAEIRRAKMAQVMSLLDRESMLVEAVKSRLERLTVG</sequence>
<dbReference type="EMBL" id="MU865292">
    <property type="protein sequence ID" value="KAK4231565.1"/>
    <property type="molecule type" value="Genomic_DNA"/>
</dbReference>
<dbReference type="GO" id="GO:0006606">
    <property type="term" value="P:protein import into nucleus"/>
    <property type="evidence" value="ECO:0007669"/>
    <property type="project" value="TreeGrafter"/>
</dbReference>
<reference evidence="9" key="2">
    <citation type="submission" date="2023-05" db="EMBL/GenBank/DDBJ databases">
        <authorList>
            <consortium name="Lawrence Berkeley National Laboratory"/>
            <person name="Steindorff A."/>
            <person name="Hensen N."/>
            <person name="Bonometti L."/>
            <person name="Westerberg I."/>
            <person name="Brannstrom I.O."/>
            <person name="Guillou S."/>
            <person name="Cros-Aarteil S."/>
            <person name="Calhoun S."/>
            <person name="Haridas S."/>
            <person name="Kuo A."/>
            <person name="Mondo S."/>
            <person name="Pangilinan J."/>
            <person name="Riley R."/>
            <person name="Labutti K."/>
            <person name="Andreopoulos B."/>
            <person name="Lipzen A."/>
            <person name="Chen C."/>
            <person name="Yanf M."/>
            <person name="Daum C."/>
            <person name="Ng V."/>
            <person name="Clum A."/>
            <person name="Ohm R."/>
            <person name="Martin F."/>
            <person name="Silar P."/>
            <person name="Natvig D."/>
            <person name="Lalanne C."/>
            <person name="Gautier V."/>
            <person name="Ament-Velasquez S.L."/>
            <person name="Kruys A."/>
            <person name="Hutchinson M.I."/>
            <person name="Powell A.J."/>
            <person name="Barry K."/>
            <person name="Miller A.N."/>
            <person name="Grigoriev I.V."/>
            <person name="Debuchy R."/>
            <person name="Gladieux P."/>
            <person name="Thoren M.H."/>
            <person name="Johannesson H."/>
        </authorList>
    </citation>
    <scope>NUCLEOTIDE SEQUENCE</scope>
    <source>
        <strain evidence="9">CBS 990.96</strain>
    </source>
</reference>
<keyword evidence="5" id="KW-0811">Translocation</keyword>
<dbReference type="Proteomes" id="UP001301958">
    <property type="component" value="Unassembled WGS sequence"/>
</dbReference>
<accession>A0AAN7BXU8</accession>
<keyword evidence="2" id="KW-0813">Transport</keyword>